<evidence type="ECO:0000256" key="5">
    <source>
        <dbReference type="ARBA" id="ARBA00022695"/>
    </source>
</evidence>
<evidence type="ECO:0000256" key="3">
    <source>
        <dbReference type="ARBA" id="ARBA00012415"/>
    </source>
</evidence>
<gene>
    <name evidence="11" type="ORF">RHGRI_019485</name>
</gene>
<dbReference type="SUPFAM" id="SSF53448">
    <property type="entry name" value="Nucleotide-diphospho-sugar transferases"/>
    <property type="match status" value="1"/>
</dbReference>
<dbReference type="Gene3D" id="3.90.550.10">
    <property type="entry name" value="Spore Coat Polysaccharide Biosynthesis Protein SpsA, Chain A"/>
    <property type="match status" value="1"/>
</dbReference>
<dbReference type="AlphaFoldDB" id="A0AAV6JCT0"/>
<protein>
    <recommendedName>
        <fullName evidence="3">UTP--glucose-1-phosphate uridylyltransferase</fullName>
        <ecNumber evidence="3">2.7.7.9</ecNumber>
    </recommendedName>
</protein>
<dbReference type="GO" id="GO:0003735">
    <property type="term" value="F:structural constituent of ribosome"/>
    <property type="evidence" value="ECO:0007669"/>
    <property type="project" value="InterPro"/>
</dbReference>
<feature type="region of interest" description="Disordered" evidence="9">
    <location>
        <begin position="208"/>
        <end position="231"/>
    </location>
</feature>
<name>A0AAV6JCT0_9ERIC</name>
<dbReference type="Gene3D" id="3.40.50.10490">
    <property type="entry name" value="Glucose-6-phosphate isomerase like protein, domain 1"/>
    <property type="match status" value="1"/>
</dbReference>
<dbReference type="Gene3D" id="2.160.10.10">
    <property type="entry name" value="Hexapeptide repeat proteins"/>
    <property type="match status" value="1"/>
</dbReference>
<evidence type="ECO:0000256" key="4">
    <source>
        <dbReference type="ARBA" id="ARBA00022679"/>
    </source>
</evidence>
<sequence length="627" mass="70714">MTIHSAVIQKLLSTNAHLGRRVAAHHFKIYTYGARNGVTIIDSDKTLICIRNACHFISNLVRQKGKFLFVNTNPLCDDIVDQMTKRIGCGADSSWRLGGFLTNSGSPKKFRSRNKKLHLGSTQPPDCVVIMDTERKSSVIFEADKLQIPIVGLVNSDMPWDVYKRITYPVPANDSVKFVYLFCNLITKTFLVEQKRFQEVDNKQLSLTKDENREESENLKQTMTSSSKDETPVIPYESLDLTSDDPVETKQLLDKLVVIKLNSALGTKMGFSGPRSATEVCNGLSYLDLIINQIESLNSKHGCNVPLILMNTIRTHDGTLKVVEKYSQKNIDILPLCQNRSHPVSRGRDSEDESVLFDHHELFLSLKNTGTLEALLLQGKEYILVVKYDNLGTLIDSKILNHLIQNRIQYCTELSEMAQMPGKNVRQDSVAPQPLLCLYIISIFKLDFLWEMFPLRLAIILYVILLTVLPSFGHGWMNLKVVKRLVETDGKNVENYPLSKSFDRAIDVNVPHSRFQPMMSTSDLFLFQSDLYSYGDSLIRNSARTNSLNPCIELGPEFEKLSDFQSRFKSIPSIIELDSLKVMGDVWFGTGITLKGKVTIIAKPGVKLEIPDGVVIENKEISDPSDI</sequence>
<comment type="catalytic activity">
    <reaction evidence="8">
        <text>alpha-D-glucose 1-phosphate + UTP + H(+) = UDP-alpha-D-glucose + diphosphate</text>
        <dbReference type="Rhea" id="RHEA:19889"/>
        <dbReference type="ChEBI" id="CHEBI:15378"/>
        <dbReference type="ChEBI" id="CHEBI:33019"/>
        <dbReference type="ChEBI" id="CHEBI:46398"/>
        <dbReference type="ChEBI" id="CHEBI:58601"/>
        <dbReference type="ChEBI" id="CHEBI:58885"/>
        <dbReference type="EC" id="2.7.7.9"/>
    </reaction>
</comment>
<dbReference type="InterPro" id="IPR002618">
    <property type="entry name" value="UDPGP_fam"/>
</dbReference>
<dbReference type="InterPro" id="IPR023591">
    <property type="entry name" value="Ribosomal_uS2_flav_dom_sf"/>
</dbReference>
<evidence type="ECO:0000256" key="6">
    <source>
        <dbReference type="ARBA" id="ARBA00022980"/>
    </source>
</evidence>
<evidence type="ECO:0000256" key="7">
    <source>
        <dbReference type="ARBA" id="ARBA00023274"/>
    </source>
</evidence>
<dbReference type="InterPro" id="IPR005706">
    <property type="entry name" value="Ribosomal_uS2_bac/mit/plastid"/>
</dbReference>
<evidence type="ECO:0000256" key="9">
    <source>
        <dbReference type="SAM" id="MobiDB-lite"/>
    </source>
</evidence>
<dbReference type="GO" id="GO:0015935">
    <property type="term" value="C:small ribosomal subunit"/>
    <property type="evidence" value="ECO:0007669"/>
    <property type="project" value="InterPro"/>
</dbReference>
<dbReference type="InterPro" id="IPR016267">
    <property type="entry name" value="UDPGP_trans"/>
</dbReference>
<dbReference type="InterPro" id="IPR018130">
    <property type="entry name" value="Ribosomal_uS2_CS"/>
</dbReference>
<evidence type="ECO:0000256" key="2">
    <source>
        <dbReference type="ARBA" id="ARBA00010401"/>
    </source>
</evidence>
<dbReference type="GO" id="GO:0003983">
    <property type="term" value="F:UTP:glucose-1-phosphate uridylyltransferase activity"/>
    <property type="evidence" value="ECO:0007669"/>
    <property type="project" value="UniProtKB-EC"/>
</dbReference>
<dbReference type="EMBL" id="JACTNZ010000007">
    <property type="protein sequence ID" value="KAG5538946.1"/>
    <property type="molecule type" value="Genomic_DNA"/>
</dbReference>
<dbReference type="HAMAP" id="MF_00291_B">
    <property type="entry name" value="Ribosomal_uS2_B"/>
    <property type="match status" value="1"/>
</dbReference>
<organism evidence="11 12">
    <name type="scientific">Rhododendron griersonianum</name>
    <dbReference type="NCBI Taxonomy" id="479676"/>
    <lineage>
        <taxon>Eukaryota</taxon>
        <taxon>Viridiplantae</taxon>
        <taxon>Streptophyta</taxon>
        <taxon>Embryophyta</taxon>
        <taxon>Tracheophyta</taxon>
        <taxon>Spermatophyta</taxon>
        <taxon>Magnoliopsida</taxon>
        <taxon>eudicotyledons</taxon>
        <taxon>Gunneridae</taxon>
        <taxon>Pentapetalae</taxon>
        <taxon>asterids</taxon>
        <taxon>Ericales</taxon>
        <taxon>Ericaceae</taxon>
        <taxon>Ericoideae</taxon>
        <taxon>Rhodoreae</taxon>
        <taxon>Rhododendron</taxon>
    </lineage>
</organism>
<dbReference type="FunFam" id="2.160.10.10:FF:000001">
    <property type="entry name" value="UTP--glucose-1-phosphate uridylyltransferase"/>
    <property type="match status" value="1"/>
</dbReference>
<keyword evidence="10" id="KW-0472">Membrane</keyword>
<feature type="transmembrane region" description="Helical" evidence="10">
    <location>
        <begin position="457"/>
        <end position="477"/>
    </location>
</feature>
<keyword evidence="10" id="KW-1133">Transmembrane helix</keyword>
<keyword evidence="10" id="KW-0812">Transmembrane</keyword>
<dbReference type="PRINTS" id="PR00395">
    <property type="entry name" value="RIBOSOMALS2"/>
</dbReference>
<evidence type="ECO:0000256" key="10">
    <source>
        <dbReference type="SAM" id="Phobius"/>
    </source>
</evidence>
<dbReference type="InterPro" id="IPR001865">
    <property type="entry name" value="Ribosomal_uS2"/>
</dbReference>
<evidence type="ECO:0000256" key="1">
    <source>
        <dbReference type="ARBA" id="ARBA00006242"/>
    </source>
</evidence>
<keyword evidence="12" id="KW-1185">Reference proteome</keyword>
<dbReference type="SUPFAM" id="SSF52313">
    <property type="entry name" value="Ribosomal protein S2"/>
    <property type="match status" value="1"/>
</dbReference>
<dbReference type="PANTHER" id="PTHR43511">
    <property type="match status" value="1"/>
</dbReference>
<dbReference type="CDD" id="cd01425">
    <property type="entry name" value="RPS2"/>
    <property type="match status" value="1"/>
</dbReference>
<proteinExistence type="inferred from homology"/>
<dbReference type="GO" id="GO:0006011">
    <property type="term" value="P:UDP-alpha-D-glucose metabolic process"/>
    <property type="evidence" value="ECO:0007669"/>
    <property type="project" value="InterPro"/>
</dbReference>
<dbReference type="PROSITE" id="PS00962">
    <property type="entry name" value="RIBOSOMAL_S2_1"/>
    <property type="match status" value="1"/>
</dbReference>
<keyword evidence="7" id="KW-0687">Ribonucleoprotein</keyword>
<dbReference type="EC" id="2.7.7.9" evidence="3"/>
<dbReference type="Pfam" id="PF01704">
    <property type="entry name" value="UDPGP"/>
    <property type="match status" value="2"/>
</dbReference>
<dbReference type="Proteomes" id="UP000823749">
    <property type="component" value="Chromosome 7"/>
</dbReference>
<keyword evidence="4" id="KW-0808">Transferase</keyword>
<reference evidence="11" key="1">
    <citation type="submission" date="2020-08" db="EMBL/GenBank/DDBJ databases">
        <title>Plant Genome Project.</title>
        <authorList>
            <person name="Zhang R.-G."/>
        </authorList>
    </citation>
    <scope>NUCLEOTIDE SEQUENCE</scope>
    <source>
        <strain evidence="11">WSP0</strain>
        <tissue evidence="11">Leaf</tissue>
    </source>
</reference>
<dbReference type="Pfam" id="PF00318">
    <property type="entry name" value="Ribosomal_S2"/>
    <property type="match status" value="2"/>
</dbReference>
<comment type="similarity">
    <text evidence="2">Belongs to the UDPGP type 1 family.</text>
</comment>
<dbReference type="InterPro" id="IPR029044">
    <property type="entry name" value="Nucleotide-diphossugar_trans"/>
</dbReference>
<comment type="caution">
    <text evidence="11">The sequence shown here is derived from an EMBL/GenBank/DDBJ whole genome shotgun (WGS) entry which is preliminary data.</text>
</comment>
<comment type="similarity">
    <text evidence="1">Belongs to the universal ribosomal protein uS2 family.</text>
</comment>
<evidence type="ECO:0000313" key="11">
    <source>
        <dbReference type="EMBL" id="KAG5538946.1"/>
    </source>
</evidence>
<evidence type="ECO:0000256" key="8">
    <source>
        <dbReference type="ARBA" id="ARBA00048128"/>
    </source>
</evidence>
<dbReference type="GO" id="GO:0006412">
    <property type="term" value="P:translation"/>
    <property type="evidence" value="ECO:0007669"/>
    <property type="project" value="InterPro"/>
</dbReference>
<accession>A0AAV6JCT0</accession>
<keyword evidence="5" id="KW-0548">Nucleotidyltransferase</keyword>
<evidence type="ECO:0000313" key="12">
    <source>
        <dbReference type="Proteomes" id="UP000823749"/>
    </source>
</evidence>
<feature type="compositionally biased region" description="Basic and acidic residues" evidence="9">
    <location>
        <begin position="208"/>
        <end position="218"/>
    </location>
</feature>
<keyword evidence="6" id="KW-0689">Ribosomal protein</keyword>